<comment type="similarity">
    <text evidence="2">Belongs to the NUP186/NUP192/NUP205 family.</text>
</comment>
<comment type="caution">
    <text evidence="6">The sequence shown here is derived from an EMBL/GenBank/DDBJ whole genome shotgun (WGS) entry which is preliminary data.</text>
</comment>
<evidence type="ECO:0000313" key="6">
    <source>
        <dbReference type="EMBL" id="CAD7695419.1"/>
    </source>
</evidence>
<dbReference type="OrthoDB" id="511645at2759"/>
<organism evidence="6 7">
    <name type="scientific">Ostreobium quekettii</name>
    <dbReference type="NCBI Taxonomy" id="121088"/>
    <lineage>
        <taxon>Eukaryota</taxon>
        <taxon>Viridiplantae</taxon>
        <taxon>Chlorophyta</taxon>
        <taxon>core chlorophytes</taxon>
        <taxon>Ulvophyceae</taxon>
        <taxon>TCBD clade</taxon>
        <taxon>Bryopsidales</taxon>
        <taxon>Ostreobineae</taxon>
        <taxon>Ostreobiaceae</taxon>
        <taxon>Ostreobium</taxon>
    </lineage>
</organism>
<evidence type="ECO:0000256" key="4">
    <source>
        <dbReference type="ARBA" id="ARBA00023242"/>
    </source>
</evidence>
<dbReference type="GO" id="GO:0005643">
    <property type="term" value="C:nuclear pore"/>
    <property type="evidence" value="ECO:0007669"/>
    <property type="project" value="InterPro"/>
</dbReference>
<name>A0A8S1IPU6_9CHLO</name>
<evidence type="ECO:0000256" key="1">
    <source>
        <dbReference type="ARBA" id="ARBA00004123"/>
    </source>
</evidence>
<gene>
    <name evidence="6" type="ORF">OSTQU699_LOCUS780</name>
</gene>
<dbReference type="EMBL" id="CAJHUC010000341">
    <property type="protein sequence ID" value="CAD7695419.1"/>
    <property type="molecule type" value="Genomic_DNA"/>
</dbReference>
<dbReference type="InterPro" id="IPR021827">
    <property type="entry name" value="Nup186/Nup192/Nup205"/>
</dbReference>
<dbReference type="PANTHER" id="PTHR31344">
    <property type="entry name" value="NUCLEAR PORE COMPLEX PROTEIN NUP205"/>
    <property type="match status" value="1"/>
</dbReference>
<dbReference type="PANTHER" id="PTHR31344:SF0">
    <property type="entry name" value="NUCLEAR PORE COMPLEX PROTEIN NUP205"/>
    <property type="match status" value="1"/>
</dbReference>
<keyword evidence="7" id="KW-1185">Reference proteome</keyword>
<evidence type="ECO:0000256" key="2">
    <source>
        <dbReference type="ARBA" id="ARBA00005892"/>
    </source>
</evidence>
<keyword evidence="3" id="KW-0813">Transport</keyword>
<dbReference type="Pfam" id="PF11894">
    <property type="entry name" value="Nup192"/>
    <property type="match status" value="1"/>
</dbReference>
<reference evidence="6" key="1">
    <citation type="submission" date="2020-12" db="EMBL/GenBank/DDBJ databases">
        <authorList>
            <person name="Iha C."/>
        </authorList>
    </citation>
    <scope>NUCLEOTIDE SEQUENCE</scope>
</reference>
<protein>
    <submittedName>
        <fullName evidence="6">Uncharacterized protein</fullName>
    </submittedName>
</protein>
<feature type="region of interest" description="Disordered" evidence="5">
    <location>
        <begin position="1730"/>
        <end position="1758"/>
    </location>
</feature>
<accession>A0A8S1IPU6</accession>
<evidence type="ECO:0000256" key="5">
    <source>
        <dbReference type="SAM" id="MobiDB-lite"/>
    </source>
</evidence>
<evidence type="ECO:0000313" key="7">
    <source>
        <dbReference type="Proteomes" id="UP000708148"/>
    </source>
</evidence>
<keyword evidence="4" id="KW-0539">Nucleus</keyword>
<evidence type="ECO:0000256" key="3">
    <source>
        <dbReference type="ARBA" id="ARBA00022448"/>
    </source>
</evidence>
<proteinExistence type="inferred from homology"/>
<sequence length="1827" mass="200691">MEDCTALLRSLEAVDFGGGPLNLPHLEAQLRAVRGSLIDLLNWGGPSAEARREVEAGRVQTGHGLVTLAAADAMWAFRISHRLNLNEKVCVELCVQAGIETGEASEDGTLGIYFERRRALLTVLKRLLEMDVGKTSSANPDAHKAVREFTRSLLAEEADGKGKVLSRVVALIQDASSSIQSRRDQEDSSQSGRSMVRDFLGQEQRFSACLIAERRLLCEILLLAVRVRPSITPQAVIELMDLLRYFQLQMTVGMTAGHCEPAHLQGGALVLFSMLTTLMPDTDSQEGPQRDEESLHQLTRNAEVQSVLEGDPTHDEPLVAVVRLAWGLLCATYLTPNEVTFQQLVDGACEAGVFGFLNATLSDECLEDLQPDLREICADKIFMLMHLYLEKCHREFVKGRHPMVARSRELYLVSIRRHGTVTTRGDRMGTLLDCIASVFALKPPLAWSDEPAVSRFVGWVPTCDLLARSPEVFVAFIGVFTAVATSELGARAMYQQFECGNAAGLHDMEAGYKFLQFKYIMWSLKEFSESIAKGGTPGPDDMKGITAYMEFLRMVLSQGSPKEVPGWIEQLEGHLQECGSNAKLHSRLLALLCVDVSHTMKAAINGLLAALANDPNRAAAILQFLQANTMVTIDQPLSADSAQAPKYDLLYQVNQIEAGAGEFPQTVSFIRLLNCVLKSSRPVQHQAAGVAGLTKFVRDAVLGRLWNLRFKSTKQKWEVAEAAFDLMRLVFEEADFSKPPDPHSAMPPGFIVMQDILGGGVILRAVGHVLSFGVEEGPRLGLQLQCALLSAFRLLAAVMAKDREYVEHANVRGTDTVDKVLVQSDRRTFAILAEYIRSGESTELQMEALGLLDSLVRRNPRMVDLFGGVSVRGSLRQAVAVALNSGLSMPDAVDDNEGSGMGRGDCRALIVIRMLWQCLKSSGPNVAHLLLGYDVTRAARAMGPNVLAMDGGTSCFGVILDAIRDIELATSKPGLFKLCLEVMQMLCTASSTVLTTLKALRDSLLMEQLDQLLFCDSLDPLTQLATRTFTMKILTAELLCVDPTVPEENESAKVLIHAMFCDASSSEAEVEPRIVQVLADTDLFRIPSPQLGEYLTDRAKALLDMYPRVVHSLTDREQGRQVGARSVSHNGKLLFDEPKVKSLLLSWFSSHLPDWDDDTAKIAAGREAMEGMNRFIMAENDALRQGAEMMDMLCSTQYFVEACFGRHFPSVVEACEGVDLRQYGSTMLTTMEIIHHSLLSLAVVHTSHAEPLCQIVQSLMSHLCKQADRLGAAAAGLMLSHCGPDLFQLLVRHILDPNAAREQVRMPLVCALLWFLALLNNPDNWSTERTELGSELQLRIVGFVQSQAHKLVESLASDVVALKRERALRILSLEVLAAFVTIDSSSAVAQVIASKTGILRDIADGLGGRDYDFAKAGDISQALLLKAQLGLILRILMAGGPGRQAKSAQMIYSVGVIQNLTNSPLLEGLPNNWVPWDAVQMECFIRLQPILVVLFRVVLGILLGVPGSRNARRDVKRLVDKHRQHLATVILLAGSQGEGMFPPGHDCVKLASLIVHLLTQVGVGTLEPETQALLHQAIERLQADLLHGTGRWGLKHVLALYFNRLLGPQSAEERCVSTSSPVLLEECTYQSLRDSQGLAESRGDAWELLQVPEASRDQTWVKRGLLSLGERETSSTHPQYVRQEEVAIRLDAKQSRAEQDVATLLRTVQVGFMSLESWYAQKWRGGGDKENYSLQLQPGLPGRAGSGQEASGEEASPQDLARAMLRELEPSLQQLVKDLHSQGLREVCGFQVRDLEASWSSLREYLVIEAPRLPALAMGAVPLLLQS</sequence>
<comment type="subcellular location">
    <subcellularLocation>
        <location evidence="1">Nucleus</location>
    </subcellularLocation>
</comment>
<dbReference type="Proteomes" id="UP000708148">
    <property type="component" value="Unassembled WGS sequence"/>
</dbReference>